<protein>
    <submittedName>
        <fullName evidence="10">Isocitrate dehydrogenase</fullName>
    </submittedName>
</protein>
<keyword evidence="5" id="KW-0479">Metal-binding</keyword>
<feature type="domain" description="EF-hand" evidence="9">
    <location>
        <begin position="495"/>
        <end position="530"/>
    </location>
</feature>
<dbReference type="SUPFAM" id="SSF47473">
    <property type="entry name" value="EF-hand"/>
    <property type="match status" value="1"/>
</dbReference>
<keyword evidence="8" id="KW-0464">Manganese</keyword>
<evidence type="ECO:0000256" key="2">
    <source>
        <dbReference type="ARBA" id="ARBA00001946"/>
    </source>
</evidence>
<gene>
    <name evidence="10" type="ORF">CTEN210_16597</name>
</gene>
<keyword evidence="7" id="KW-0560">Oxidoreductase</keyword>
<keyword evidence="6" id="KW-0460">Magnesium</keyword>
<dbReference type="AlphaFoldDB" id="A0AAD3HE91"/>
<dbReference type="InterPro" id="IPR004790">
    <property type="entry name" value="Isocitrate_DH_NADP"/>
</dbReference>
<evidence type="ECO:0000313" key="11">
    <source>
        <dbReference type="Proteomes" id="UP001054902"/>
    </source>
</evidence>
<organism evidence="10 11">
    <name type="scientific">Chaetoceros tenuissimus</name>
    <dbReference type="NCBI Taxonomy" id="426638"/>
    <lineage>
        <taxon>Eukaryota</taxon>
        <taxon>Sar</taxon>
        <taxon>Stramenopiles</taxon>
        <taxon>Ochrophyta</taxon>
        <taxon>Bacillariophyta</taxon>
        <taxon>Coscinodiscophyceae</taxon>
        <taxon>Chaetocerotophycidae</taxon>
        <taxon>Chaetocerotales</taxon>
        <taxon>Chaetocerotaceae</taxon>
        <taxon>Chaetoceros</taxon>
    </lineage>
</organism>
<evidence type="ECO:0000256" key="1">
    <source>
        <dbReference type="ARBA" id="ARBA00001936"/>
    </source>
</evidence>
<reference evidence="10 11" key="1">
    <citation type="journal article" date="2021" name="Sci. Rep.">
        <title>The genome of the diatom Chaetoceros tenuissimus carries an ancient integrated fragment of an extant virus.</title>
        <authorList>
            <person name="Hongo Y."/>
            <person name="Kimura K."/>
            <person name="Takaki Y."/>
            <person name="Yoshida Y."/>
            <person name="Baba S."/>
            <person name="Kobayashi G."/>
            <person name="Nagasaki K."/>
            <person name="Hano T."/>
            <person name="Tomaru Y."/>
        </authorList>
    </citation>
    <scope>NUCLEOTIDE SEQUENCE [LARGE SCALE GENOMIC DNA]</scope>
    <source>
        <strain evidence="10 11">NIES-3715</strain>
    </source>
</reference>
<evidence type="ECO:0000256" key="6">
    <source>
        <dbReference type="ARBA" id="ARBA00022842"/>
    </source>
</evidence>
<dbReference type="GO" id="GO:0004450">
    <property type="term" value="F:isocitrate dehydrogenase (NADP+) activity"/>
    <property type="evidence" value="ECO:0007669"/>
    <property type="project" value="InterPro"/>
</dbReference>
<dbReference type="PANTHER" id="PTHR11822:SF21">
    <property type="entry name" value="ISOCITRATE DEHYDROGENASE [NADP], MITOCHONDRIAL"/>
    <property type="match status" value="1"/>
</dbReference>
<dbReference type="GO" id="GO:0005739">
    <property type="term" value="C:mitochondrion"/>
    <property type="evidence" value="ECO:0007669"/>
    <property type="project" value="TreeGrafter"/>
</dbReference>
<dbReference type="GO" id="GO:0005509">
    <property type="term" value="F:calcium ion binding"/>
    <property type="evidence" value="ECO:0007669"/>
    <property type="project" value="InterPro"/>
</dbReference>
<dbReference type="PANTHER" id="PTHR11822">
    <property type="entry name" value="NADP-SPECIFIC ISOCITRATE DEHYDROGENASE"/>
    <property type="match status" value="1"/>
</dbReference>
<dbReference type="SUPFAM" id="SSF53659">
    <property type="entry name" value="Isocitrate/Isopropylmalate dehydrogenase-like"/>
    <property type="match status" value="1"/>
</dbReference>
<dbReference type="EMBL" id="BLLK01000069">
    <property type="protein sequence ID" value="GFH60121.1"/>
    <property type="molecule type" value="Genomic_DNA"/>
</dbReference>
<dbReference type="Pfam" id="PF00180">
    <property type="entry name" value="Iso_dh"/>
    <property type="match status" value="1"/>
</dbReference>
<comment type="similarity">
    <text evidence="3">Belongs to the isocitrate and isopropylmalate dehydrogenases family.</text>
</comment>
<dbReference type="GO" id="GO:0006739">
    <property type="term" value="P:NADP+ metabolic process"/>
    <property type="evidence" value="ECO:0007669"/>
    <property type="project" value="TreeGrafter"/>
</dbReference>
<evidence type="ECO:0000256" key="4">
    <source>
        <dbReference type="ARBA" id="ARBA00022532"/>
    </source>
</evidence>
<dbReference type="SMART" id="SM01329">
    <property type="entry name" value="Iso_dh"/>
    <property type="match status" value="1"/>
</dbReference>
<dbReference type="GO" id="GO:0006099">
    <property type="term" value="P:tricarboxylic acid cycle"/>
    <property type="evidence" value="ECO:0007669"/>
    <property type="project" value="UniProtKB-KW"/>
</dbReference>
<evidence type="ECO:0000256" key="5">
    <source>
        <dbReference type="ARBA" id="ARBA00022723"/>
    </source>
</evidence>
<comment type="caution">
    <text evidence="10">The sequence shown here is derived from an EMBL/GenBank/DDBJ whole genome shotgun (WGS) entry which is preliminary data.</text>
</comment>
<accession>A0AAD3HE91</accession>
<proteinExistence type="inferred from homology"/>
<dbReference type="InterPro" id="IPR024084">
    <property type="entry name" value="IsoPropMal-DH-like_dom"/>
</dbReference>
<evidence type="ECO:0000256" key="8">
    <source>
        <dbReference type="ARBA" id="ARBA00023211"/>
    </source>
</evidence>
<sequence length="544" mass="60467">MAFRLASARALGSAARYAVSSSRSSSVLARSSLISKQAPAQCFVFQNIQTANISTESKVDAPPMVYIAGEEMTHYCMNLIVDKWVKPYFNIDSWEHFDLSCKSRDVTNDQVLHDAVAAGKKIGAIFKEPTITPSAIQVKEMGLSKAFGSPNGAMRRGWNGITISRDTIHIEGIKLGYENPVLFERHAVGGEYGAGWAQVGKGTLITNYIPADGSAPIIVDKRDLTDDHNVAVVYHNPYDNIVDLAHYFFERCLEANVTPYVVTKKTVFKWQEGYWETMKSVFDAEYKTKFEEAGLLERSGGDLQHLISDAATMQLIRWTEGGFGMAAHNYDGDMLTDQIAQVHRSPGFITSNLIGKDEDGRIIKEFEASHGTVTDLWNDHLAGKDTSLNPLGLVEALIGAMNHAALLELEADAGYQETYDDIMKYTNNLRLAMHNTFRYGQGTRDMAGPTGFTTEDFVDKVAWRLGRYLEDNREATPPPVLDEPDRAFRKEFENIDMSKLHSIFDKYDKEGTGKIGFSDFTKMLVKMGIAPVKSTQGQAKEADV</sequence>
<evidence type="ECO:0000313" key="10">
    <source>
        <dbReference type="EMBL" id="GFH60121.1"/>
    </source>
</evidence>
<dbReference type="InterPro" id="IPR011992">
    <property type="entry name" value="EF-hand-dom_pair"/>
</dbReference>
<keyword evidence="11" id="KW-1185">Reference proteome</keyword>
<evidence type="ECO:0000256" key="3">
    <source>
        <dbReference type="ARBA" id="ARBA00007769"/>
    </source>
</evidence>
<comment type="cofactor">
    <cofactor evidence="1">
        <name>Mn(2+)</name>
        <dbReference type="ChEBI" id="CHEBI:29035"/>
    </cofactor>
</comment>
<dbReference type="Proteomes" id="UP001054902">
    <property type="component" value="Unassembled WGS sequence"/>
</dbReference>
<name>A0AAD3HE91_9STRA</name>
<dbReference type="Gene3D" id="3.40.718.10">
    <property type="entry name" value="Isopropylmalate Dehydrogenase"/>
    <property type="match status" value="1"/>
</dbReference>
<evidence type="ECO:0000259" key="9">
    <source>
        <dbReference type="PROSITE" id="PS50222"/>
    </source>
</evidence>
<dbReference type="InterPro" id="IPR002048">
    <property type="entry name" value="EF_hand_dom"/>
</dbReference>
<evidence type="ECO:0000256" key="7">
    <source>
        <dbReference type="ARBA" id="ARBA00023002"/>
    </source>
</evidence>
<comment type="cofactor">
    <cofactor evidence="2">
        <name>Mg(2+)</name>
        <dbReference type="ChEBI" id="CHEBI:18420"/>
    </cofactor>
</comment>
<keyword evidence="4" id="KW-0816">Tricarboxylic acid cycle</keyword>
<dbReference type="GO" id="GO:0006102">
    <property type="term" value="P:isocitrate metabolic process"/>
    <property type="evidence" value="ECO:0007669"/>
    <property type="project" value="InterPro"/>
</dbReference>
<dbReference type="PROSITE" id="PS50222">
    <property type="entry name" value="EF_HAND_2"/>
    <property type="match status" value="1"/>
</dbReference>